<dbReference type="PIRSF" id="PIRSF038973">
    <property type="entry name" value="SpoIIM"/>
    <property type="match status" value="1"/>
</dbReference>
<dbReference type="OrthoDB" id="2065033at2"/>
<dbReference type="NCBIfam" id="TIGR02831">
    <property type="entry name" value="spo_II_M"/>
    <property type="match status" value="1"/>
</dbReference>
<sequence>MARRFSIRKYLQDYSSLYVFIAVLFVMGVAFGAVMVNALSLDQKQEMLQQLGAFFYSLTDHNDFSGQSSFIDSLWLNLKWILLIWLLGLSVIGLPLIFVLDFLKGVLIGFTVGYLVGQFSWEGVLFSLVSVAPQNLLIIPLILIASVTAASFSIAMVKSQFMRGNYKQGQMVQALMRTIVITLGVCVIIVGVSAYEGYISPYLMQWVTPTVPSI</sequence>
<dbReference type="Pfam" id="PF01944">
    <property type="entry name" value="SpoIIM"/>
    <property type="match status" value="1"/>
</dbReference>
<feature type="transmembrane region" description="Helical" evidence="1">
    <location>
        <begin position="107"/>
        <end position="131"/>
    </location>
</feature>
<feature type="transmembrane region" description="Helical" evidence="1">
    <location>
        <begin position="16"/>
        <end position="39"/>
    </location>
</feature>
<keyword evidence="3" id="KW-1185">Reference proteome</keyword>
<gene>
    <name evidence="2" type="primary">spoIIM</name>
    <name evidence="2" type="ORF">E0485_10890</name>
</gene>
<comment type="caution">
    <text evidence="2">The sequence shown here is derived from an EMBL/GenBank/DDBJ whole genome shotgun (WGS) entry which is preliminary data.</text>
</comment>
<name>A0A4R4ECR9_9BACL</name>
<dbReference type="EMBL" id="SKFG01000009">
    <property type="protein sequence ID" value="TCZ77489.1"/>
    <property type="molecule type" value="Genomic_DNA"/>
</dbReference>
<dbReference type="AlphaFoldDB" id="A0A4R4ECR9"/>
<evidence type="ECO:0000256" key="1">
    <source>
        <dbReference type="SAM" id="Phobius"/>
    </source>
</evidence>
<dbReference type="Proteomes" id="UP000295418">
    <property type="component" value="Unassembled WGS sequence"/>
</dbReference>
<feature type="transmembrane region" description="Helical" evidence="1">
    <location>
        <begin position="178"/>
        <end position="195"/>
    </location>
</feature>
<keyword evidence="1" id="KW-1133">Transmembrane helix</keyword>
<keyword evidence="1" id="KW-0812">Transmembrane</keyword>
<feature type="transmembrane region" description="Helical" evidence="1">
    <location>
        <begin position="80"/>
        <end position="100"/>
    </location>
</feature>
<accession>A0A4R4ECR9</accession>
<evidence type="ECO:0000313" key="2">
    <source>
        <dbReference type="EMBL" id="TCZ77489.1"/>
    </source>
</evidence>
<dbReference type="InterPro" id="IPR002798">
    <property type="entry name" value="SpoIIM-like"/>
</dbReference>
<evidence type="ECO:0000313" key="3">
    <source>
        <dbReference type="Proteomes" id="UP000295418"/>
    </source>
</evidence>
<dbReference type="RefSeq" id="WP_132418060.1">
    <property type="nucleotide sequence ID" value="NZ_SKFG01000009.1"/>
</dbReference>
<keyword evidence="1" id="KW-0472">Membrane</keyword>
<proteinExistence type="predicted"/>
<reference evidence="2 3" key="1">
    <citation type="submission" date="2019-03" db="EMBL/GenBank/DDBJ databases">
        <authorList>
            <person name="Kim M.K.M."/>
        </authorList>
    </citation>
    <scope>NUCLEOTIDE SEQUENCE [LARGE SCALE GENOMIC DNA]</scope>
    <source>
        <strain evidence="2 3">18JY21-1</strain>
    </source>
</reference>
<organism evidence="2 3">
    <name type="scientific">Paenibacillus albiflavus</name>
    <dbReference type="NCBI Taxonomy" id="2545760"/>
    <lineage>
        <taxon>Bacteria</taxon>
        <taxon>Bacillati</taxon>
        <taxon>Bacillota</taxon>
        <taxon>Bacilli</taxon>
        <taxon>Bacillales</taxon>
        <taxon>Paenibacillaceae</taxon>
        <taxon>Paenibacillus</taxon>
    </lineage>
</organism>
<feature type="transmembrane region" description="Helical" evidence="1">
    <location>
        <begin position="137"/>
        <end position="157"/>
    </location>
</feature>
<dbReference type="InterPro" id="IPR014196">
    <property type="entry name" value="SpoIIM"/>
</dbReference>
<protein>
    <submittedName>
        <fullName evidence="2">Stage II sporulation protein M</fullName>
    </submittedName>
</protein>